<dbReference type="Pfam" id="PF02902">
    <property type="entry name" value="Peptidase_C48"/>
    <property type="match status" value="1"/>
</dbReference>
<evidence type="ECO:0000256" key="2">
    <source>
        <dbReference type="ARBA" id="ARBA00022670"/>
    </source>
</evidence>
<keyword evidence="2 5" id="KW-0645">Protease</keyword>
<dbReference type="Gene3D" id="3.40.395.10">
    <property type="entry name" value="Adenoviral Proteinase, Chain A"/>
    <property type="match status" value="1"/>
</dbReference>
<protein>
    <submittedName>
        <fullName evidence="5">Ulp1 protease family, C-terminal catalytic domain</fullName>
    </submittedName>
</protein>
<sequence>MKTMALDAQFFKPGARVMLRGTIDSSLTSRGPYVVRSLLPFRGRKGICRSIRTSCLHPNRFRVELATLSGVILDKFFNPQQLEPIVELDPEENSSSSVPPRVPRVLLAPGTAEEVASTLPEALPWRMVADEAPQKADGRLPPSKCSPAKRIRKCLSNSTAVGSDASKEYDILVLGPHHVTNLQLDVLQSGLGELADSIVNGFCYVLSRSKTFPCISEGTVELPSSLSLACILSAAARSPHGQDPDSMTVSVLRFYSLWRRWSERRLVLCPYLQAVSSGEESSNHWILLALSVRSRELRVFDSLGHDASAVRRFLKLLRQCNQCLLGVKEPWSLRTVRHNRQTDDNSCGLFVLGFIRRILGNGGEIPCSITVDVDDVRSYVLETLLTQTGNSSLPFSSVFGKDNDFRFQVLLVDNHAMQFMPL</sequence>
<evidence type="ECO:0000256" key="3">
    <source>
        <dbReference type="ARBA" id="ARBA00022801"/>
    </source>
</evidence>
<comment type="similarity">
    <text evidence="1">Belongs to the peptidase C48 family.</text>
</comment>
<evidence type="ECO:0000313" key="5">
    <source>
        <dbReference type="EMBL" id="JAP61175.1"/>
    </source>
</evidence>
<organism evidence="5">
    <name type="scientific">Schistocephalus solidus</name>
    <name type="common">Tapeworm</name>
    <dbReference type="NCBI Taxonomy" id="70667"/>
    <lineage>
        <taxon>Eukaryota</taxon>
        <taxon>Metazoa</taxon>
        <taxon>Spiralia</taxon>
        <taxon>Lophotrochozoa</taxon>
        <taxon>Platyhelminthes</taxon>
        <taxon>Cestoda</taxon>
        <taxon>Eucestoda</taxon>
        <taxon>Diphyllobothriidea</taxon>
        <taxon>Diphyllobothriidae</taxon>
        <taxon>Schistocephalus</taxon>
    </lineage>
</organism>
<dbReference type="EMBL" id="GEEE01002050">
    <property type="protein sequence ID" value="JAP61175.1"/>
    <property type="molecule type" value="Transcribed_RNA"/>
</dbReference>
<feature type="domain" description="Ubiquitin-like protease family profile" evidence="4">
    <location>
        <begin position="177"/>
        <end position="358"/>
    </location>
</feature>
<dbReference type="SUPFAM" id="SSF54001">
    <property type="entry name" value="Cysteine proteinases"/>
    <property type="match status" value="1"/>
</dbReference>
<evidence type="ECO:0000259" key="4">
    <source>
        <dbReference type="PROSITE" id="PS50600"/>
    </source>
</evidence>
<keyword evidence="3" id="KW-0378">Hydrolase</keyword>
<gene>
    <name evidence="5" type="ORF">TR160130</name>
</gene>
<dbReference type="PROSITE" id="PS50600">
    <property type="entry name" value="ULP_PROTEASE"/>
    <property type="match status" value="1"/>
</dbReference>
<dbReference type="InterPro" id="IPR038765">
    <property type="entry name" value="Papain-like_cys_pep_sf"/>
</dbReference>
<accession>A0A0V0J6V9</accession>
<dbReference type="InterPro" id="IPR003653">
    <property type="entry name" value="Peptidase_C48_C"/>
</dbReference>
<name>A0A0V0J6V9_SCHSO</name>
<dbReference type="GO" id="GO:0008234">
    <property type="term" value="F:cysteine-type peptidase activity"/>
    <property type="evidence" value="ECO:0007669"/>
    <property type="project" value="InterPro"/>
</dbReference>
<reference evidence="5" key="1">
    <citation type="submission" date="2016-01" db="EMBL/GenBank/DDBJ databases">
        <title>Reference transcriptome for the parasite Schistocephalus solidus: insights into the molecular evolution of parasitism.</title>
        <authorList>
            <person name="Hebert F.O."/>
            <person name="Grambauer S."/>
            <person name="Barber I."/>
            <person name="Landry C.R."/>
            <person name="Aubin-Horth N."/>
        </authorList>
    </citation>
    <scope>NUCLEOTIDE SEQUENCE</scope>
</reference>
<dbReference type="GO" id="GO:0006508">
    <property type="term" value="P:proteolysis"/>
    <property type="evidence" value="ECO:0007669"/>
    <property type="project" value="UniProtKB-KW"/>
</dbReference>
<dbReference type="AlphaFoldDB" id="A0A0V0J6V9"/>
<evidence type="ECO:0000256" key="1">
    <source>
        <dbReference type="ARBA" id="ARBA00005234"/>
    </source>
</evidence>
<proteinExistence type="inferred from homology"/>